<accession>A0A6C0C9D5</accession>
<reference evidence="1" key="1">
    <citation type="journal article" date="2020" name="Nature">
        <title>Giant virus diversity and host interactions through global metagenomics.</title>
        <authorList>
            <person name="Schulz F."/>
            <person name="Roux S."/>
            <person name="Paez-Espino D."/>
            <person name="Jungbluth S."/>
            <person name="Walsh D.A."/>
            <person name="Denef V.J."/>
            <person name="McMahon K.D."/>
            <person name="Konstantinidis K.T."/>
            <person name="Eloe-Fadrosh E.A."/>
            <person name="Kyrpides N.C."/>
            <person name="Woyke T."/>
        </authorList>
    </citation>
    <scope>NUCLEOTIDE SEQUENCE</scope>
    <source>
        <strain evidence="1">GVMAG-M-3300020192-26</strain>
    </source>
</reference>
<organism evidence="1">
    <name type="scientific">viral metagenome</name>
    <dbReference type="NCBI Taxonomy" id="1070528"/>
    <lineage>
        <taxon>unclassified sequences</taxon>
        <taxon>metagenomes</taxon>
        <taxon>organismal metagenomes</taxon>
    </lineage>
</organism>
<name>A0A6C0C9D5_9ZZZZ</name>
<sequence>MKTMLQKRISNLPLDLRRLLFTYFLILCRANGEMNIIRYICRDNSMRSFVHTKIDKRFWVKNNRIYYINSYTLRLETYFGIFVQIQGDNCTLFKEIIETHKIVDKFTCGIYIDSVCCVLESTNTDLIKIKTFIDFDFFYNPSTFESTDHFVFDVNDMTNALNYSSENILLSVQRNDIRVFSSVERKIKTFDNEHIHYDIDEIIFTKQISIGSTMFKVFCENMRSTLSSDRGIFVIYDDRIEMHSIGTDVIGNYQNFICPVSWVNSLDKIADIFHHVPIIKIYVGDIWMVAQIRSFQTSTFLITPINQFDN</sequence>
<dbReference type="AlphaFoldDB" id="A0A6C0C9D5"/>
<evidence type="ECO:0000313" key="1">
    <source>
        <dbReference type="EMBL" id="QHT00335.1"/>
    </source>
</evidence>
<proteinExistence type="predicted"/>
<protein>
    <submittedName>
        <fullName evidence="1">Uncharacterized protein</fullName>
    </submittedName>
</protein>
<dbReference type="EMBL" id="MN739354">
    <property type="protein sequence ID" value="QHT00335.1"/>
    <property type="molecule type" value="Genomic_DNA"/>
</dbReference>